<sequence>MDLRVCLDEGLELYQCMGRRSRSVVGPLQGKGLVWRRHMIQFDLGPRMERIAKNLRTLERQAIQTTKRLRKGANESAGQVCTDPTALLL</sequence>
<proteinExistence type="predicted"/>
<dbReference type="RefSeq" id="XP_007726972.1">
    <property type="nucleotide sequence ID" value="XM_007728782.1"/>
</dbReference>
<dbReference type="Proteomes" id="UP000019484">
    <property type="component" value="Unassembled WGS sequence"/>
</dbReference>
<gene>
    <name evidence="1" type="ORF">A1O1_07916</name>
</gene>
<reference evidence="1 2" key="1">
    <citation type="submission" date="2013-03" db="EMBL/GenBank/DDBJ databases">
        <title>The Genome Sequence of Capronia coronata CBS 617.96.</title>
        <authorList>
            <consortium name="The Broad Institute Genomics Platform"/>
            <person name="Cuomo C."/>
            <person name="de Hoog S."/>
            <person name="Gorbushina A."/>
            <person name="Walker B."/>
            <person name="Young S.K."/>
            <person name="Zeng Q."/>
            <person name="Gargeya S."/>
            <person name="Fitzgerald M."/>
            <person name="Haas B."/>
            <person name="Abouelleil A."/>
            <person name="Allen A.W."/>
            <person name="Alvarado L."/>
            <person name="Arachchi H.M."/>
            <person name="Berlin A.M."/>
            <person name="Chapman S.B."/>
            <person name="Gainer-Dewar J."/>
            <person name="Goldberg J."/>
            <person name="Griggs A."/>
            <person name="Gujja S."/>
            <person name="Hansen M."/>
            <person name="Howarth C."/>
            <person name="Imamovic A."/>
            <person name="Ireland A."/>
            <person name="Larimer J."/>
            <person name="McCowan C."/>
            <person name="Murphy C."/>
            <person name="Pearson M."/>
            <person name="Poon T.W."/>
            <person name="Priest M."/>
            <person name="Roberts A."/>
            <person name="Saif S."/>
            <person name="Shea T."/>
            <person name="Sisk P."/>
            <person name="Sykes S."/>
            <person name="Wortman J."/>
            <person name="Nusbaum C."/>
            <person name="Birren B."/>
        </authorList>
    </citation>
    <scope>NUCLEOTIDE SEQUENCE [LARGE SCALE GENOMIC DNA]</scope>
    <source>
        <strain evidence="1 2">CBS 617.96</strain>
    </source>
</reference>
<keyword evidence="2" id="KW-1185">Reference proteome</keyword>
<comment type="caution">
    <text evidence="1">The sequence shown here is derived from an EMBL/GenBank/DDBJ whole genome shotgun (WGS) entry which is preliminary data.</text>
</comment>
<dbReference type="OrthoDB" id="10309061at2759"/>
<dbReference type="GeneID" id="19162771"/>
<accession>W9XY47</accession>
<evidence type="ECO:0000313" key="1">
    <source>
        <dbReference type="EMBL" id="EXJ81851.1"/>
    </source>
</evidence>
<protein>
    <submittedName>
        <fullName evidence="1">Uncharacterized protein</fullName>
    </submittedName>
</protein>
<dbReference type="EMBL" id="AMWN01000007">
    <property type="protein sequence ID" value="EXJ81851.1"/>
    <property type="molecule type" value="Genomic_DNA"/>
</dbReference>
<evidence type="ECO:0000313" key="2">
    <source>
        <dbReference type="Proteomes" id="UP000019484"/>
    </source>
</evidence>
<name>W9XY47_9EURO</name>
<dbReference type="AlphaFoldDB" id="W9XY47"/>
<organism evidence="1 2">
    <name type="scientific">Capronia coronata CBS 617.96</name>
    <dbReference type="NCBI Taxonomy" id="1182541"/>
    <lineage>
        <taxon>Eukaryota</taxon>
        <taxon>Fungi</taxon>
        <taxon>Dikarya</taxon>
        <taxon>Ascomycota</taxon>
        <taxon>Pezizomycotina</taxon>
        <taxon>Eurotiomycetes</taxon>
        <taxon>Chaetothyriomycetidae</taxon>
        <taxon>Chaetothyriales</taxon>
        <taxon>Herpotrichiellaceae</taxon>
        <taxon>Capronia</taxon>
    </lineage>
</organism>
<dbReference type="HOGENOM" id="CLU_2454501_0_0_1"/>